<dbReference type="GO" id="GO:0008233">
    <property type="term" value="F:peptidase activity"/>
    <property type="evidence" value="ECO:0007669"/>
    <property type="project" value="UniProtKB-KW"/>
</dbReference>
<keyword evidence="1" id="KW-0378">Hydrolase</keyword>
<reference evidence="1 2" key="1">
    <citation type="submission" date="2021-04" db="EMBL/GenBank/DDBJ databases">
        <authorList>
            <person name="Shkoporov A.N."/>
            <person name="Stockdale S.R."/>
            <person name="Guerin E."/>
            <person name="Ross R.P."/>
            <person name="Hill C."/>
        </authorList>
    </citation>
    <scope>NUCLEOTIDE SEQUENCE [LARGE SCALE GENOMIC DNA]</scope>
    <source>
        <strain evidence="2">cr12_1</strain>
    </source>
</reference>
<dbReference type="EMBL" id="MZ130492">
    <property type="protein sequence ID" value="QWM90711.2"/>
    <property type="molecule type" value="Genomic_DNA"/>
</dbReference>
<keyword evidence="1" id="KW-0645">Protease</keyword>
<keyword evidence="2" id="KW-1185">Reference proteome</keyword>
<dbReference type="Proteomes" id="UP000827462">
    <property type="component" value="Segment"/>
</dbReference>
<evidence type="ECO:0000313" key="2">
    <source>
        <dbReference type="Proteomes" id="UP000827462"/>
    </source>
</evidence>
<proteinExistence type="predicted"/>
<sequence length="117" mass="14385">MKVIQNKFIPFKGYKYINIFGLIFTRDKSKITDIEYNHEKIHLKQMQEMLWLPFYIWYGIEYLIVSLARLSDKQGDRYHDVSFEEEAYNNDTNLDYCKQRKHFAWLKYIKIKSNKEN</sequence>
<gene>
    <name evidence="1" type="primary">gp_72740</name>
</gene>
<evidence type="ECO:0000313" key="1">
    <source>
        <dbReference type="EMBL" id="QWM90711.2"/>
    </source>
</evidence>
<accession>A0AAE7RWJ5</accession>
<name>A0AAE7RWJ5_9CAUD</name>
<protein>
    <submittedName>
        <fullName evidence="1">Zincin superfamily protease</fullName>
    </submittedName>
</protein>
<organism evidence="1 2">
    <name type="scientific">uncultured phage cr12_1</name>
    <dbReference type="NCBI Taxonomy" id="2986409"/>
    <lineage>
        <taxon>Viruses</taxon>
        <taxon>Duplodnaviria</taxon>
        <taxon>Heunggongvirae</taxon>
        <taxon>Uroviricota</taxon>
        <taxon>Caudoviricetes</taxon>
        <taxon>Crassvirales</taxon>
        <taxon>Suoliviridae</taxon>
        <taxon>Bearivirinae</taxon>
        <taxon>Afonbuvirus</taxon>
        <taxon>Afonbuvirus intestinihominis</taxon>
    </lineage>
</organism>
<dbReference type="GO" id="GO:0006508">
    <property type="term" value="P:proteolysis"/>
    <property type="evidence" value="ECO:0007669"/>
    <property type="project" value="UniProtKB-KW"/>
</dbReference>